<gene>
    <name evidence="2" type="ORF">GA0061099_1004148</name>
</gene>
<reference evidence="2 3" key="1">
    <citation type="submission" date="2016-08" db="EMBL/GenBank/DDBJ databases">
        <authorList>
            <person name="Seilhamer J.J."/>
        </authorList>
    </citation>
    <scope>NUCLEOTIDE SEQUENCE [LARGE SCALE GENOMIC DNA]</scope>
    <source>
        <strain evidence="2 3">CCBAU 10071</strain>
    </source>
</reference>
<proteinExistence type="predicted"/>
<evidence type="ECO:0000313" key="2">
    <source>
        <dbReference type="EMBL" id="SCB28381.1"/>
    </source>
</evidence>
<dbReference type="Proteomes" id="UP000183174">
    <property type="component" value="Unassembled WGS sequence"/>
</dbReference>
<protein>
    <submittedName>
        <fullName evidence="2">Uncharacterized protein</fullName>
    </submittedName>
</protein>
<dbReference type="AlphaFoldDB" id="A0A1C3VKT3"/>
<dbReference type="RefSeq" id="WP_141697603.1">
    <property type="nucleotide sequence ID" value="NZ_FMAE01000004.1"/>
</dbReference>
<feature type="coiled-coil region" evidence="1">
    <location>
        <begin position="245"/>
        <end position="272"/>
    </location>
</feature>
<keyword evidence="1" id="KW-0175">Coiled coil</keyword>
<accession>A0A1C3VKT3</accession>
<dbReference type="EMBL" id="FMAE01000004">
    <property type="protein sequence ID" value="SCB28381.1"/>
    <property type="molecule type" value="Genomic_DNA"/>
</dbReference>
<name>A0A1C3VKT3_9BRAD</name>
<sequence>MFVLRISATLPAIERIKAALTTSLPHVKSSHRVEALGRGLGFRTYAALRAAAEASAPITVTVAGAPFSAYLKHHGFEVDPTHFYLATAQVAIQVVLDSAPRLNMRGIGFGRPQRNVDGSRQTPQQQYAEFLECRRECLGTYAAEAFLRSLALLARVKATKTIRSGTGSYRLKHIAENYVCTYPEGGKLGPAYVPNGMLIAAALHLGFKHKTFVDDLGYDTLNASFNMSKAVIEDLDAEIRPQSGFAQDRARKRESRRQLEKARKQFAAIRASLRV</sequence>
<evidence type="ECO:0000313" key="3">
    <source>
        <dbReference type="Proteomes" id="UP000183174"/>
    </source>
</evidence>
<evidence type="ECO:0000256" key="1">
    <source>
        <dbReference type="SAM" id="Coils"/>
    </source>
</evidence>
<organism evidence="2 3">
    <name type="scientific">Bradyrhizobium yuanmingense</name>
    <dbReference type="NCBI Taxonomy" id="108015"/>
    <lineage>
        <taxon>Bacteria</taxon>
        <taxon>Pseudomonadati</taxon>
        <taxon>Pseudomonadota</taxon>
        <taxon>Alphaproteobacteria</taxon>
        <taxon>Hyphomicrobiales</taxon>
        <taxon>Nitrobacteraceae</taxon>
        <taxon>Bradyrhizobium</taxon>
    </lineage>
</organism>